<name>A0A0D2BU98_9EURO</name>
<feature type="transmembrane region" description="Helical" evidence="2">
    <location>
        <begin position="79"/>
        <end position="99"/>
    </location>
</feature>
<evidence type="ECO:0000313" key="3">
    <source>
        <dbReference type="EMBL" id="KIW22653.1"/>
    </source>
</evidence>
<reference evidence="3 4" key="1">
    <citation type="submission" date="2015-01" db="EMBL/GenBank/DDBJ databases">
        <title>The Genome Sequence of Cladophialophora immunda CBS83496.</title>
        <authorList>
            <consortium name="The Broad Institute Genomics Platform"/>
            <person name="Cuomo C."/>
            <person name="de Hoog S."/>
            <person name="Gorbushina A."/>
            <person name="Stielow B."/>
            <person name="Teixiera M."/>
            <person name="Abouelleil A."/>
            <person name="Chapman S.B."/>
            <person name="Priest M."/>
            <person name="Young S.K."/>
            <person name="Wortman J."/>
            <person name="Nusbaum C."/>
            <person name="Birren B."/>
        </authorList>
    </citation>
    <scope>NUCLEOTIDE SEQUENCE [LARGE SCALE GENOMIC DNA]</scope>
    <source>
        <strain evidence="3 4">CBS 83496</strain>
    </source>
</reference>
<keyword evidence="2" id="KW-0812">Transmembrane</keyword>
<feature type="transmembrane region" description="Helical" evidence="2">
    <location>
        <begin position="541"/>
        <end position="564"/>
    </location>
</feature>
<evidence type="ECO:0000256" key="1">
    <source>
        <dbReference type="SAM" id="MobiDB-lite"/>
    </source>
</evidence>
<sequence length="1311" mass="142643">MTDQPTRAPTQLGSPEPQSFHHLPGDSAPDLGRNATFDNEPLRLPNPTEQSFIGSRDSGTDKHEHVAFWNPTWLRFGVLSSYAALTLLFIVATIVLYTYSKQHDGFAIGLDSNHYTWKYGPTAVLTLALVFWNQSSRWCKIITPWQNLASGPKPAGRNLLLDYVSPLQPLLLWRAGRARDIAVVASELGTLIWRIAIILSTALLVSIPVIVTTRDARSNTVADFVIDKFNGTSTTGEAGRIYYGIHADNVQYPAGTAPTYAFQPIQLNDTRFRTRDYKLQASVDVFTPHFDCEPGAVTVSELQASSNIIKVNIRTSDCKVNFETNLFDPTKWSEYQLYGKGYPAENFVPNAIPIACDGRNYDTSYVTYDETRSRILLFLSLADENLKPTVLTAAICQPAYYVSKQILIYDSEMASTNSSTRIDWRSSALNLTLPRYFPPQFTFAVLEEASSQFLTLTNTDNISEAQSATSGVFTLMSLLEGRVAGKSTLRPFLTVEAMITRAQEVLQGVSVQLAGAELLQPAIHTVTSLVSIEENRLTVQLLPAISMSACFGLLSIFAVLLIYIRPRDAVPRRVEGPFETLCSLNSSLELKAILRFQGNSTDGQLTDSLCNRRFGSATLTREAGTRPVFVVSQEECPSQEDRTIPPSSGPWQSWIPWVLRPLGRIAVVTLVVITIVTLEVLQRLSNAGNGFVDIQGSRSAAEHAKSIVPSLAMVIIALIYGSLNDSTNILSPYIALAQGLYLKERRINWSLSSKGVSAGFPAHVHGRIPIVGFFVACRARYLASCFTIATAFIAPFLTIVTSGLYVIAPVDRTDRVNISLLNTFNASWTTSLSSGDEASASANQILNNGADYPQWTYQDLAFPALSSSEDELGLKLETQTANLTTILPALRGKLDCYMTRSDEVLYDITDNLDVNATIKILDTCNGNGGTIKTLSIFIPIPTFSDESSAVAKESAQVEQYTAAVVDLHVLDGTWNTQSQFVGSYSPPDNPAGCPSLLFYTAKISADATSGVVTSGLTAFSCRQILEEVQVNASFAYPAFTIDKSSPPRVDDSSVNRLNNGTAGFVGRGYQLANWLSQFQNNHRLESNASTIYDINSFYSTVISATASGAESELRVLFDDSNVDALLAAIEHGYGIYMAQAISGNMRTGLPLTGTNSASAGISTNNIAFPTTLVAPLHANLTHQAGHDRLKQDNPSKIALQVLLGTMAACAVAAWMCAPDSNVLPHSPNSIAGVASLFAGSDHLWGGDVLRDGAEWSSEAELRCTNLKLGWHDSSGGPRQGDTVTADEDNGREGHATIAEEKRRWFGIDTTE</sequence>
<dbReference type="Proteomes" id="UP000054466">
    <property type="component" value="Unassembled WGS sequence"/>
</dbReference>
<feature type="region of interest" description="Disordered" evidence="1">
    <location>
        <begin position="1"/>
        <end position="42"/>
    </location>
</feature>
<keyword evidence="2" id="KW-1133">Transmembrane helix</keyword>
<dbReference type="RefSeq" id="XP_016242869.1">
    <property type="nucleotide sequence ID" value="XM_016398307.1"/>
</dbReference>
<dbReference type="Pfam" id="PF11915">
    <property type="entry name" value="DUF3433"/>
    <property type="match status" value="1"/>
</dbReference>
<evidence type="ECO:0000256" key="2">
    <source>
        <dbReference type="SAM" id="Phobius"/>
    </source>
</evidence>
<dbReference type="PANTHER" id="PTHR37544:SF1">
    <property type="entry name" value="PHOSPHORIBOSYLAMINOIMIDAZOLE-SUCCINOCARBOXAMIDE SYNTHASE"/>
    <property type="match status" value="1"/>
</dbReference>
<evidence type="ECO:0000313" key="4">
    <source>
        <dbReference type="Proteomes" id="UP000054466"/>
    </source>
</evidence>
<feature type="region of interest" description="Disordered" evidence="1">
    <location>
        <begin position="1270"/>
        <end position="1289"/>
    </location>
</feature>
<organism evidence="3 4">
    <name type="scientific">Cladophialophora immunda</name>
    <dbReference type="NCBI Taxonomy" id="569365"/>
    <lineage>
        <taxon>Eukaryota</taxon>
        <taxon>Fungi</taxon>
        <taxon>Dikarya</taxon>
        <taxon>Ascomycota</taxon>
        <taxon>Pezizomycotina</taxon>
        <taxon>Eurotiomycetes</taxon>
        <taxon>Chaetothyriomycetidae</taxon>
        <taxon>Chaetothyriales</taxon>
        <taxon>Herpotrichiellaceae</taxon>
        <taxon>Cladophialophora</taxon>
    </lineage>
</organism>
<protein>
    <submittedName>
        <fullName evidence="3">Uncharacterized protein</fullName>
    </submittedName>
</protein>
<feature type="transmembrane region" description="Helical" evidence="2">
    <location>
        <begin position="706"/>
        <end position="723"/>
    </location>
</feature>
<dbReference type="PANTHER" id="PTHR37544">
    <property type="entry name" value="SPRAY-RELATED"/>
    <property type="match status" value="1"/>
</dbReference>
<keyword evidence="2" id="KW-0472">Membrane</keyword>
<dbReference type="GeneID" id="27350124"/>
<feature type="compositionally biased region" description="Polar residues" evidence="1">
    <location>
        <begin position="1"/>
        <end position="17"/>
    </location>
</feature>
<dbReference type="STRING" id="569365.A0A0D2BU98"/>
<feature type="transmembrane region" description="Helical" evidence="2">
    <location>
        <begin position="191"/>
        <end position="211"/>
    </location>
</feature>
<keyword evidence="4" id="KW-1185">Reference proteome</keyword>
<dbReference type="VEuPathDB" id="FungiDB:PV07_10930"/>
<dbReference type="EMBL" id="KN847046">
    <property type="protein sequence ID" value="KIW22653.1"/>
    <property type="molecule type" value="Genomic_DNA"/>
</dbReference>
<gene>
    <name evidence="3" type="ORF">PV07_10930</name>
</gene>
<feature type="transmembrane region" description="Helical" evidence="2">
    <location>
        <begin position="781"/>
        <end position="807"/>
    </location>
</feature>
<dbReference type="OrthoDB" id="5332281at2759"/>
<dbReference type="HOGENOM" id="CLU_003000_0_0_1"/>
<proteinExistence type="predicted"/>
<accession>A0A0D2BU98</accession>
<dbReference type="InterPro" id="IPR021840">
    <property type="entry name" value="DUF3433"/>
</dbReference>